<dbReference type="Proteomes" id="UP001172101">
    <property type="component" value="Unassembled WGS sequence"/>
</dbReference>
<proteinExistence type="inferred from homology"/>
<feature type="region of interest" description="Disordered" evidence="12">
    <location>
        <begin position="851"/>
        <end position="879"/>
    </location>
</feature>
<evidence type="ECO:0000256" key="6">
    <source>
        <dbReference type="ARBA" id="ARBA00022801"/>
    </source>
</evidence>
<dbReference type="CDD" id="cd00143">
    <property type="entry name" value="PP2Cc"/>
    <property type="match status" value="1"/>
</dbReference>
<evidence type="ECO:0000256" key="7">
    <source>
        <dbReference type="ARBA" id="ARBA00022912"/>
    </source>
</evidence>
<feature type="compositionally biased region" description="Acidic residues" evidence="12">
    <location>
        <begin position="1431"/>
        <end position="1445"/>
    </location>
</feature>
<dbReference type="Pfam" id="PF05345">
    <property type="entry name" value="He_PIG"/>
    <property type="match status" value="3"/>
</dbReference>
<keyword evidence="16" id="KW-1185">Reference proteome</keyword>
<evidence type="ECO:0000256" key="1">
    <source>
        <dbReference type="ARBA" id="ARBA00001936"/>
    </source>
</evidence>
<comment type="cofactor">
    <cofactor evidence="1">
        <name>Mn(2+)</name>
        <dbReference type="ChEBI" id="CHEBI:29035"/>
    </cofactor>
</comment>
<evidence type="ECO:0000256" key="9">
    <source>
        <dbReference type="ARBA" id="ARBA00048832"/>
    </source>
</evidence>
<keyword evidence="13" id="KW-0472">Membrane</keyword>
<feature type="compositionally biased region" description="Low complexity" evidence="12">
    <location>
        <begin position="864"/>
        <end position="878"/>
    </location>
</feature>
<comment type="cofactor">
    <cofactor evidence="2">
        <name>Mg(2+)</name>
        <dbReference type="ChEBI" id="CHEBI:18420"/>
    </cofactor>
</comment>
<accession>A0AA40E6D9</accession>
<keyword evidence="8" id="KW-0464">Manganese</keyword>
<dbReference type="InterPro" id="IPR015919">
    <property type="entry name" value="Cadherin-like_sf"/>
</dbReference>
<feature type="domain" description="PPM-type phosphatase" evidence="14">
    <location>
        <begin position="1077"/>
        <end position="1350"/>
    </location>
</feature>
<dbReference type="SMART" id="SM00331">
    <property type="entry name" value="PP2C_SIG"/>
    <property type="match status" value="1"/>
</dbReference>
<dbReference type="EMBL" id="JAUIRO010000002">
    <property type="protein sequence ID" value="KAK0728690.1"/>
    <property type="molecule type" value="Genomic_DNA"/>
</dbReference>
<dbReference type="InterPro" id="IPR000222">
    <property type="entry name" value="PP2C_BS"/>
</dbReference>
<dbReference type="SMART" id="SM00332">
    <property type="entry name" value="PP2Cc"/>
    <property type="match status" value="1"/>
</dbReference>
<dbReference type="GeneID" id="85319180"/>
<dbReference type="GO" id="GO:0005509">
    <property type="term" value="F:calcium ion binding"/>
    <property type="evidence" value="ECO:0007669"/>
    <property type="project" value="InterPro"/>
</dbReference>
<dbReference type="GO" id="GO:0004722">
    <property type="term" value="F:protein serine/threonine phosphatase activity"/>
    <property type="evidence" value="ECO:0007669"/>
    <property type="project" value="UniProtKB-EC"/>
</dbReference>
<dbReference type="InterPro" id="IPR013783">
    <property type="entry name" value="Ig-like_fold"/>
</dbReference>
<dbReference type="SUPFAM" id="SSF49313">
    <property type="entry name" value="Cadherin-like"/>
    <property type="match status" value="3"/>
</dbReference>
<keyword evidence="6 11" id="KW-0378">Hydrolase</keyword>
<dbReference type="EC" id="3.1.3.16" evidence="4"/>
<feature type="region of interest" description="Disordered" evidence="12">
    <location>
        <begin position="1431"/>
        <end position="1486"/>
    </location>
</feature>
<dbReference type="PROSITE" id="PS01032">
    <property type="entry name" value="PPM_1"/>
    <property type="match status" value="1"/>
</dbReference>
<evidence type="ECO:0000256" key="11">
    <source>
        <dbReference type="RuleBase" id="RU003465"/>
    </source>
</evidence>
<protein>
    <recommendedName>
        <fullName evidence="10">Protein phosphatase 2C homolog 2</fullName>
        <ecNumber evidence="4">3.1.3.16</ecNumber>
    </recommendedName>
</protein>
<feature type="region of interest" description="Disordered" evidence="12">
    <location>
        <begin position="900"/>
        <end position="920"/>
    </location>
</feature>
<dbReference type="FunFam" id="3.60.40.10:FF:000016">
    <property type="entry name" value="Protein phosphatase 2C"/>
    <property type="match status" value="1"/>
</dbReference>
<evidence type="ECO:0000256" key="2">
    <source>
        <dbReference type="ARBA" id="ARBA00001946"/>
    </source>
</evidence>
<reference evidence="15" key="1">
    <citation type="submission" date="2023-06" db="EMBL/GenBank/DDBJ databases">
        <title>Genome-scale phylogeny and comparative genomics of the fungal order Sordariales.</title>
        <authorList>
            <consortium name="Lawrence Berkeley National Laboratory"/>
            <person name="Hensen N."/>
            <person name="Bonometti L."/>
            <person name="Westerberg I."/>
            <person name="Brannstrom I.O."/>
            <person name="Guillou S."/>
            <person name="Cros-Aarteil S."/>
            <person name="Calhoun S."/>
            <person name="Haridas S."/>
            <person name="Kuo A."/>
            <person name="Mondo S."/>
            <person name="Pangilinan J."/>
            <person name="Riley R."/>
            <person name="LaButti K."/>
            <person name="Andreopoulos B."/>
            <person name="Lipzen A."/>
            <person name="Chen C."/>
            <person name="Yanf M."/>
            <person name="Daum C."/>
            <person name="Ng V."/>
            <person name="Clum A."/>
            <person name="Steindorff A."/>
            <person name="Ohm R."/>
            <person name="Martin F."/>
            <person name="Silar P."/>
            <person name="Natvig D."/>
            <person name="Lalanne C."/>
            <person name="Gautier V."/>
            <person name="Ament-velasquez S.L."/>
            <person name="Kruys A."/>
            <person name="Hutchinson M.I."/>
            <person name="Powell A.J."/>
            <person name="Barry K."/>
            <person name="Miller A.N."/>
            <person name="Grigoriev I.V."/>
            <person name="Debuchy R."/>
            <person name="Gladieux P."/>
            <person name="Thoren M.H."/>
            <person name="Johannesson H."/>
        </authorList>
    </citation>
    <scope>NUCLEOTIDE SEQUENCE</scope>
    <source>
        <strain evidence="15">SMH2392-1A</strain>
    </source>
</reference>
<dbReference type="InterPro" id="IPR001932">
    <property type="entry name" value="PPM-type_phosphatase-like_dom"/>
</dbReference>
<dbReference type="SUPFAM" id="SSF81606">
    <property type="entry name" value="PP2C-like"/>
    <property type="match status" value="1"/>
</dbReference>
<dbReference type="InterPro" id="IPR006644">
    <property type="entry name" value="Cadg"/>
</dbReference>
<dbReference type="PANTHER" id="PTHR13832:SF565">
    <property type="entry name" value="AT28366P-RELATED"/>
    <property type="match status" value="1"/>
</dbReference>
<dbReference type="InterPro" id="IPR036457">
    <property type="entry name" value="PPM-type-like_dom_sf"/>
</dbReference>
<feature type="region of interest" description="Disordered" evidence="12">
    <location>
        <begin position="732"/>
        <end position="768"/>
    </location>
</feature>
<keyword evidence="5" id="KW-0479">Metal-binding</keyword>
<evidence type="ECO:0000313" key="15">
    <source>
        <dbReference type="EMBL" id="KAK0728690.1"/>
    </source>
</evidence>
<dbReference type="PROSITE" id="PS51746">
    <property type="entry name" value="PPM_2"/>
    <property type="match status" value="1"/>
</dbReference>
<organism evidence="15 16">
    <name type="scientific">Lasiosphaeria miniovina</name>
    <dbReference type="NCBI Taxonomy" id="1954250"/>
    <lineage>
        <taxon>Eukaryota</taxon>
        <taxon>Fungi</taxon>
        <taxon>Dikarya</taxon>
        <taxon>Ascomycota</taxon>
        <taxon>Pezizomycotina</taxon>
        <taxon>Sordariomycetes</taxon>
        <taxon>Sordariomycetidae</taxon>
        <taxon>Sordariales</taxon>
        <taxon>Lasiosphaeriaceae</taxon>
        <taxon>Lasiosphaeria</taxon>
    </lineage>
</organism>
<evidence type="ECO:0000256" key="3">
    <source>
        <dbReference type="ARBA" id="ARBA00006702"/>
    </source>
</evidence>
<feature type="region of interest" description="Disordered" evidence="12">
    <location>
        <begin position="1383"/>
        <end position="1409"/>
    </location>
</feature>
<evidence type="ECO:0000256" key="5">
    <source>
        <dbReference type="ARBA" id="ARBA00022723"/>
    </source>
</evidence>
<keyword evidence="13" id="KW-0812">Transmembrane</keyword>
<sequence>TLLLASLSAASPIISFPLNSQVPLVARIGKPFSFVFSPATFSSQSTIVYTLASSPRWLAIDSGARRLFGTPDDADVAPGQVLGVPIVLVATDDSGSISLNTTLVVSRSPGPRVNVPLEQQPPGFGVFSEPSSILTPPELRFSFDLAQDTFVDPSGRSLNYYAVMADNTPLPAWVSFDPNRLSFLGQTPPFSSLIQPPQLFAFRLIASDVVGFAGVSLSFGIVVGAHEITSAQTAIVLDTKIGEPVLYTALRDNIKIDGQQSTTENVVIASTPSIPQWLSVDKATWHISGVPPEGAASTNFTIALQDRFSDTLNLTVHVNIPDEATQGSSLFKGSIPVQITTAGKPFSLDLGPYLLQPEDIDITIIAVPSSAWVRVGAGTTTISGNIPDGSNDSLLRITIKATSKQSGKSESVSITVHVQPGPGESPTAVPTKPTTGTSDGQVFPANESGTRSPILVTTLLPVLLLLLAATILLFYWFRSRKNSTKSKPSDEDLVGPFPGAFVTDIGEQKHHSRFPPGRFDKPRSMAHEFHPNLSDSTGSRLGDWETDSETAQPLTAVRLLLSTERGRSATGNLSKAGRTSLLASLQSQKQHKESSSIDYVSETSLYGDTREIVDGNSLALFGNRSRGSFRDALEITIPSFGEVSSIQRTPDSAYTDSGGKSHWWGTGSKSFPSGRVSLTEAYQEVQPLRTESRLGYYPSLPGGKFSWPWLKGALAKGNTTARRLSTSSVDTFAYKKESRTPERPRQRDEGPLALDSPHPPLAKLPKRDFYARPVTRRGPDECLGVGLSFGTPSSTQAREGNRGKEVAETGSVASHESSRDFLGISWENLQRMPASIPLDTWSTVLSTDRWGDEATRSSDDTGRTRAAASGGTAEGSARNWTVLEDSPIIRDWNFDQISRLESETESPSRGSAAQGRAEASTGTSIFTDVVSIGDVETDKCRKSENASRAGSKLDRHSRLQKAYIYLGVINYGSYGLLGCLLRIDNGRKLLVSLLVPPVPYRRDSHFSSAGGFQGSSDRSRQPIHTVTSFLSGAGASPQTPHQPLPPTGWHNRIIMGQTLSEPVVEKASAKGEDDRLLYGVSAMQGWRISMEDAHTTVLDLLAKDPKAAKNHASRLSFFGVYDGHGGDKVALFAGDHIHNIISNQDTFKAGNYEQALKDGFLATDRAILNADPKYEEEVSGCTACVGLISEDKIYVANAGDSRSVLGVKGRAKPLSFDHKPQNEGEKARITAAGGFVDFGRVNGNLALSRAIGDFEFKKSAELAPEQQIVTAYPDVVVHDLGDDDEFLVIACDGIWDCQSSQAVVEFVRRGIAAKQELEKICENMMDNCLASNSETGGVGCDNMTMIIIGFLRGRSKEEWYEEIARRVANGDGPCAPPEYAEFRGPGVHHNFDDSDSGYDVEEQNKQGKSFGLGGYRGRIIFLGDGTEVLTDSDDTEMFDNSEEDKDLASQVSKSTSQEGSSDGTDEKTSAKDAALEKAGTTSEPEK</sequence>
<keyword evidence="13" id="KW-1133">Transmembrane helix</keyword>
<feature type="non-terminal residue" evidence="15">
    <location>
        <position position="1"/>
    </location>
</feature>
<evidence type="ECO:0000256" key="12">
    <source>
        <dbReference type="SAM" id="MobiDB-lite"/>
    </source>
</evidence>
<gene>
    <name evidence="15" type="ORF">B0T26DRAFT_611917</name>
</gene>
<feature type="compositionally biased region" description="Basic and acidic residues" evidence="12">
    <location>
        <begin position="1464"/>
        <end position="1475"/>
    </location>
</feature>
<keyword evidence="7 11" id="KW-0904">Protein phosphatase</keyword>
<feature type="transmembrane region" description="Helical" evidence="13">
    <location>
        <begin position="962"/>
        <end position="983"/>
    </location>
</feature>
<feature type="region of interest" description="Disordered" evidence="12">
    <location>
        <begin position="781"/>
        <end position="814"/>
    </location>
</feature>
<feature type="compositionally biased region" description="Basic and acidic residues" evidence="12">
    <location>
        <begin position="851"/>
        <end position="863"/>
    </location>
</feature>
<dbReference type="Gene3D" id="2.60.40.10">
    <property type="entry name" value="Immunoglobulins"/>
    <property type="match status" value="4"/>
</dbReference>
<feature type="compositionally biased region" description="Polar residues" evidence="12">
    <location>
        <begin position="1449"/>
        <end position="1462"/>
    </location>
</feature>
<evidence type="ECO:0000313" key="16">
    <source>
        <dbReference type="Proteomes" id="UP001172101"/>
    </source>
</evidence>
<feature type="region of interest" description="Disordered" evidence="12">
    <location>
        <begin position="417"/>
        <end position="445"/>
    </location>
</feature>
<dbReference type="Pfam" id="PF00481">
    <property type="entry name" value="PP2C"/>
    <property type="match status" value="1"/>
</dbReference>
<evidence type="ECO:0000256" key="10">
    <source>
        <dbReference type="ARBA" id="ARBA00074087"/>
    </source>
</evidence>
<dbReference type="Gene3D" id="3.60.40.10">
    <property type="entry name" value="PPM-type phosphatase domain"/>
    <property type="match status" value="1"/>
</dbReference>
<dbReference type="PANTHER" id="PTHR13832">
    <property type="entry name" value="PROTEIN PHOSPHATASE 2C"/>
    <property type="match status" value="1"/>
</dbReference>
<feature type="non-terminal residue" evidence="15">
    <location>
        <position position="1486"/>
    </location>
</feature>
<comment type="catalytic activity">
    <reaction evidence="9">
        <text>O-phospho-L-threonyl-[protein] + H2O = L-threonyl-[protein] + phosphate</text>
        <dbReference type="Rhea" id="RHEA:47004"/>
        <dbReference type="Rhea" id="RHEA-COMP:11060"/>
        <dbReference type="Rhea" id="RHEA-COMP:11605"/>
        <dbReference type="ChEBI" id="CHEBI:15377"/>
        <dbReference type="ChEBI" id="CHEBI:30013"/>
        <dbReference type="ChEBI" id="CHEBI:43474"/>
        <dbReference type="ChEBI" id="CHEBI:61977"/>
        <dbReference type="EC" id="3.1.3.16"/>
    </reaction>
    <physiologicalReaction direction="left-to-right" evidence="9">
        <dbReference type="Rhea" id="RHEA:47005"/>
    </physiologicalReaction>
</comment>
<feature type="transmembrane region" description="Helical" evidence="13">
    <location>
        <begin position="454"/>
        <end position="477"/>
    </location>
</feature>
<evidence type="ECO:0000256" key="8">
    <source>
        <dbReference type="ARBA" id="ARBA00023211"/>
    </source>
</evidence>
<name>A0AA40E6D9_9PEZI</name>
<feature type="compositionally biased region" description="Basic and acidic residues" evidence="12">
    <location>
        <begin position="733"/>
        <end position="750"/>
    </location>
</feature>
<comment type="similarity">
    <text evidence="3 11">Belongs to the PP2C family.</text>
</comment>
<evidence type="ECO:0000256" key="13">
    <source>
        <dbReference type="SAM" id="Phobius"/>
    </source>
</evidence>
<dbReference type="GO" id="GO:0016020">
    <property type="term" value="C:membrane"/>
    <property type="evidence" value="ECO:0007669"/>
    <property type="project" value="InterPro"/>
</dbReference>
<evidence type="ECO:0000256" key="4">
    <source>
        <dbReference type="ARBA" id="ARBA00013081"/>
    </source>
</evidence>
<dbReference type="RefSeq" id="XP_060301545.1">
    <property type="nucleotide sequence ID" value="XM_060435910.1"/>
</dbReference>
<dbReference type="SMART" id="SM00736">
    <property type="entry name" value="CADG"/>
    <property type="match status" value="2"/>
</dbReference>
<comment type="caution">
    <text evidence="15">The sequence shown here is derived from an EMBL/GenBank/DDBJ whole genome shotgun (WGS) entry which is preliminary data.</text>
</comment>
<evidence type="ECO:0000259" key="14">
    <source>
        <dbReference type="PROSITE" id="PS51746"/>
    </source>
</evidence>
<dbReference type="InterPro" id="IPR015655">
    <property type="entry name" value="PP2C"/>
</dbReference>